<evidence type="ECO:0000256" key="3">
    <source>
        <dbReference type="ARBA" id="ARBA00022519"/>
    </source>
</evidence>
<dbReference type="EMBL" id="FLRC01000005">
    <property type="protein sequence ID" value="SBT24068.1"/>
    <property type="molecule type" value="Genomic_DNA"/>
</dbReference>
<dbReference type="RefSeq" id="WP_067749865.1">
    <property type="nucleotide sequence ID" value="NZ_LT907988.1"/>
</dbReference>
<reference evidence="8 9" key="2">
    <citation type="submission" date="2017-08" db="EMBL/GenBank/DDBJ databases">
        <authorList>
            <person name="de Groot N.N."/>
        </authorList>
    </citation>
    <scope>NUCLEOTIDE SEQUENCE [LARGE SCALE GENOMIC DNA]</scope>
    <source>
        <strain evidence="8">Orrdi1</strain>
    </source>
</reference>
<protein>
    <submittedName>
        <fullName evidence="7">Lipid A biosynthesis lauroyl acyltransferase</fullName>
        <ecNumber evidence="7">2.3.1.-</ecNumber>
    </submittedName>
</protein>
<dbReference type="EC" id="2.3.1.-" evidence="7"/>
<organism evidence="7 9">
    <name type="scientific">Orrella dioscoreae</name>
    <dbReference type="NCBI Taxonomy" id="1851544"/>
    <lineage>
        <taxon>Bacteria</taxon>
        <taxon>Pseudomonadati</taxon>
        <taxon>Pseudomonadota</taxon>
        <taxon>Betaproteobacteria</taxon>
        <taxon>Burkholderiales</taxon>
        <taxon>Alcaligenaceae</taxon>
        <taxon>Orrella</taxon>
    </lineage>
</organism>
<keyword evidence="2" id="KW-1003">Cell membrane</keyword>
<proteinExistence type="predicted"/>
<dbReference type="Pfam" id="PF03279">
    <property type="entry name" value="Lip_A_acyltrans"/>
    <property type="match status" value="1"/>
</dbReference>
<dbReference type="OrthoDB" id="8685831at2"/>
<evidence type="ECO:0000313" key="8">
    <source>
        <dbReference type="EMBL" id="SOE51787.1"/>
    </source>
</evidence>
<keyword evidence="6 7" id="KW-0012">Acyltransferase</keyword>
<dbReference type="GO" id="GO:0016746">
    <property type="term" value="F:acyltransferase activity"/>
    <property type="evidence" value="ECO:0007669"/>
    <property type="project" value="UniProtKB-KW"/>
</dbReference>
<evidence type="ECO:0000256" key="6">
    <source>
        <dbReference type="ARBA" id="ARBA00023315"/>
    </source>
</evidence>
<evidence type="ECO:0000256" key="2">
    <source>
        <dbReference type="ARBA" id="ARBA00022475"/>
    </source>
</evidence>
<dbReference type="Proteomes" id="UP000078558">
    <property type="component" value="Chromosome I"/>
</dbReference>
<dbReference type="GO" id="GO:0005886">
    <property type="term" value="C:plasma membrane"/>
    <property type="evidence" value="ECO:0007669"/>
    <property type="project" value="UniProtKB-SubCell"/>
</dbReference>
<evidence type="ECO:0000313" key="9">
    <source>
        <dbReference type="Proteomes" id="UP000078558"/>
    </source>
</evidence>
<evidence type="ECO:0000313" key="7">
    <source>
        <dbReference type="EMBL" id="SBT24068.1"/>
    </source>
</evidence>
<dbReference type="PANTHER" id="PTHR30606">
    <property type="entry name" value="LIPID A BIOSYNTHESIS LAUROYL ACYLTRANSFERASE"/>
    <property type="match status" value="1"/>
</dbReference>
<dbReference type="InterPro" id="IPR004960">
    <property type="entry name" value="LipA_acyltrans"/>
</dbReference>
<dbReference type="PANTHER" id="PTHR30606:SF10">
    <property type="entry name" value="PHOSPHATIDYLINOSITOL MANNOSIDE ACYLTRANSFERASE"/>
    <property type="match status" value="1"/>
</dbReference>
<keyword evidence="5" id="KW-0472">Membrane</keyword>
<gene>
    <name evidence="7" type="ORF">ODI_03487</name>
    <name evidence="8" type="ORF">ODI_R3689</name>
</gene>
<evidence type="ECO:0000256" key="5">
    <source>
        <dbReference type="ARBA" id="ARBA00023136"/>
    </source>
</evidence>
<dbReference type="EMBL" id="LT907988">
    <property type="protein sequence ID" value="SOE51787.1"/>
    <property type="molecule type" value="Genomic_DNA"/>
</dbReference>
<keyword evidence="9" id="KW-1185">Reference proteome</keyword>
<sequence>MPHPDVRPARSVPLVRTGAEHAAPPSLRGALRSGAACRRWCRYWLRDPAVGLAEHAFFHLFRALPLDLVSRIGARLGRYRGAELARLSQRAGIALGDLAPGLSEPARAQLLERLRANSGRAFLEALNADRVCSEARVLLADPVTLSRVVASGRPLIFVSVHTANLGDLLGAILLRRVRHRAATTTRPFANRYRERLAVRMRAGMDVQILHPSISAARQLLRHLRAPRQSILLHLDEARGQQIHFPVFGGPLPRGGNLTLALRLARLSGALLVPVHLRRRLEGAHFMLHLGTPMDLSEPGATLTDDEAARQLDEYFSTVVRRHLDDWQQLYFLRR</sequence>
<evidence type="ECO:0000256" key="1">
    <source>
        <dbReference type="ARBA" id="ARBA00004533"/>
    </source>
</evidence>
<dbReference type="AlphaFoldDB" id="A0A1C3JY60"/>
<keyword evidence="4 7" id="KW-0808">Transferase</keyword>
<evidence type="ECO:0000256" key="4">
    <source>
        <dbReference type="ARBA" id="ARBA00022679"/>
    </source>
</evidence>
<name>A0A1C3JY60_9BURK</name>
<dbReference type="KEGG" id="odi:ODI_R3689"/>
<dbReference type="STRING" id="1851544.ODI_03487"/>
<reference evidence="7 9" key="1">
    <citation type="submission" date="2016-06" db="EMBL/GenBank/DDBJ databases">
        <authorList>
            <person name="Kjaerup R.B."/>
            <person name="Dalgaard T.S."/>
            <person name="Juul-Madsen H.R."/>
        </authorList>
    </citation>
    <scope>NUCLEOTIDE SEQUENCE [LARGE SCALE GENOMIC DNA]</scope>
    <source>
        <strain evidence="7">Orrdi1</strain>
    </source>
</reference>
<comment type="subcellular location">
    <subcellularLocation>
        <location evidence="1">Cell inner membrane</location>
    </subcellularLocation>
</comment>
<accession>A0A1C3JY60</accession>
<keyword evidence="3" id="KW-0997">Cell inner membrane</keyword>
<dbReference type="GO" id="GO:0009247">
    <property type="term" value="P:glycolipid biosynthetic process"/>
    <property type="evidence" value="ECO:0007669"/>
    <property type="project" value="UniProtKB-ARBA"/>
</dbReference>